<name>A0A1N6I8W6_9BURK</name>
<gene>
    <name evidence="1" type="ORF">SAMN05444165_1936</name>
</gene>
<proteinExistence type="predicted"/>
<dbReference type="RefSeq" id="WP_074295454.1">
    <property type="nucleotide sequence ID" value="NZ_FSRU01000001.1"/>
</dbReference>
<dbReference type="OrthoDB" id="8961697at2"/>
<evidence type="ECO:0000313" key="2">
    <source>
        <dbReference type="Proteomes" id="UP000185151"/>
    </source>
</evidence>
<dbReference type="AlphaFoldDB" id="A0A1N6I8W6"/>
<dbReference type="Proteomes" id="UP000185151">
    <property type="component" value="Unassembled WGS sequence"/>
</dbReference>
<dbReference type="EMBL" id="FSRU01000001">
    <property type="protein sequence ID" value="SIO28462.1"/>
    <property type="molecule type" value="Genomic_DNA"/>
</dbReference>
<evidence type="ECO:0000313" key="1">
    <source>
        <dbReference type="EMBL" id="SIO28462.1"/>
    </source>
</evidence>
<protein>
    <submittedName>
        <fullName evidence="1">Uncharacterized protein</fullName>
    </submittedName>
</protein>
<organism evidence="1 2">
    <name type="scientific">Paraburkholderia phenazinium</name>
    <dbReference type="NCBI Taxonomy" id="60549"/>
    <lineage>
        <taxon>Bacteria</taxon>
        <taxon>Pseudomonadati</taxon>
        <taxon>Pseudomonadota</taxon>
        <taxon>Betaproteobacteria</taxon>
        <taxon>Burkholderiales</taxon>
        <taxon>Burkholderiaceae</taxon>
        <taxon>Paraburkholderia</taxon>
    </lineage>
</organism>
<keyword evidence="2" id="KW-1185">Reference proteome</keyword>
<sequence>MAYPRSESRKNIRSVALEMLTAPGETASISTARFRQLVSVRKVRDKLGGGDPAALARELNALEPELTESEGELDVNISGLAPAVTKIVSNTAVTSKTKGVRCLGENAEQNIPEADAATRTKLKKSEINELRRLVAERDSELSSILSKLAISDERSCMLEAALKDRDRQLAAAVSERDAIRRTYETKLLAEQMRFREQLLEEQIRFREQLLEEQIRSTKQLSEAQFRFREQLLEEQIDYMRKTADVSEFYQALYANSASK</sequence>
<reference evidence="1 2" key="1">
    <citation type="submission" date="2016-11" db="EMBL/GenBank/DDBJ databases">
        <authorList>
            <person name="Jaros S."/>
            <person name="Januszkiewicz K."/>
            <person name="Wedrychowicz H."/>
        </authorList>
    </citation>
    <scope>NUCLEOTIDE SEQUENCE [LARGE SCALE GENOMIC DNA]</scope>
    <source>
        <strain evidence="1 2">GAS95</strain>
    </source>
</reference>
<accession>A0A1N6I8W6</accession>